<accession>A0A845M1Q2</accession>
<gene>
    <name evidence="4" type="ORF">GQE99_00205</name>
</gene>
<dbReference type="Proteomes" id="UP000467322">
    <property type="component" value="Unassembled WGS sequence"/>
</dbReference>
<dbReference type="EMBL" id="WTUX01000002">
    <property type="protein sequence ID" value="MZR11453.1"/>
    <property type="molecule type" value="Genomic_DNA"/>
</dbReference>
<evidence type="ECO:0000256" key="2">
    <source>
        <dbReference type="ARBA" id="ARBA00023002"/>
    </source>
</evidence>
<dbReference type="RefSeq" id="WP_161349574.1">
    <property type="nucleotide sequence ID" value="NZ_WTUX01000002.1"/>
</dbReference>
<dbReference type="Gene3D" id="3.10.450.50">
    <property type="match status" value="1"/>
</dbReference>
<dbReference type="GO" id="GO:0051213">
    <property type="term" value="F:dioxygenase activity"/>
    <property type="evidence" value="ECO:0007669"/>
    <property type="project" value="UniProtKB-KW"/>
</dbReference>
<feature type="domain" description="SnoaL-like" evidence="3">
    <location>
        <begin position="12"/>
        <end position="145"/>
    </location>
</feature>
<proteinExistence type="inferred from homology"/>
<keyword evidence="2" id="KW-0560">Oxidoreductase</keyword>
<dbReference type="Pfam" id="PF13577">
    <property type="entry name" value="SnoaL_4"/>
    <property type="match status" value="1"/>
</dbReference>
<keyword evidence="4" id="KW-0223">Dioxygenase</keyword>
<evidence type="ECO:0000313" key="4">
    <source>
        <dbReference type="EMBL" id="MZR11453.1"/>
    </source>
</evidence>
<keyword evidence="5" id="KW-1185">Reference proteome</keyword>
<dbReference type="CDD" id="cd00667">
    <property type="entry name" value="ring_hydroxylating_dioxygenases_beta"/>
    <property type="match status" value="1"/>
</dbReference>
<dbReference type="InterPro" id="IPR000391">
    <property type="entry name" value="Rng_hydr_dOase-bsu"/>
</dbReference>
<comment type="similarity">
    <text evidence="1">Belongs to the bacterial ring-hydroxylating dioxygenase beta subunit family.</text>
</comment>
<dbReference type="InterPro" id="IPR032710">
    <property type="entry name" value="NTF2-like_dom_sf"/>
</dbReference>
<protein>
    <submittedName>
        <fullName evidence="4">Terephthalate 1,2-dioxygenase</fullName>
    </submittedName>
</protein>
<evidence type="ECO:0000313" key="5">
    <source>
        <dbReference type="Proteomes" id="UP000467322"/>
    </source>
</evidence>
<comment type="caution">
    <text evidence="4">The sequence shown here is derived from an EMBL/GenBank/DDBJ whole genome shotgun (WGS) entry which is preliminary data.</text>
</comment>
<dbReference type="AlphaFoldDB" id="A0A845M1Q2"/>
<dbReference type="InterPro" id="IPR037401">
    <property type="entry name" value="SnoaL-like"/>
</dbReference>
<sequence length="162" mass="18318">MKDIDVTSDQLVAIGQLQNRYARCIDADRLEDWPDFFTDDGFYSVTSAENHRAGLPAGLIWLDGIGMIRDRVTALRDANIYERHAYRHILGQPYVDGRDEHGDTRVETSFFVVRITRDGQTDVFASGCYHDSLREVDGALKFARRVVVCDSSHIDTLLGLPL</sequence>
<dbReference type="SUPFAM" id="SSF54427">
    <property type="entry name" value="NTF2-like"/>
    <property type="match status" value="1"/>
</dbReference>
<reference evidence="4 5" key="1">
    <citation type="submission" date="2019-12" db="EMBL/GenBank/DDBJ databases">
        <title>Maritimibacter sp. nov. sp. isolated from sea sand.</title>
        <authorList>
            <person name="Kim J."/>
            <person name="Jeong S.E."/>
            <person name="Jung H.S."/>
            <person name="Jeon C.O."/>
        </authorList>
    </citation>
    <scope>NUCLEOTIDE SEQUENCE [LARGE SCALE GENOMIC DNA]</scope>
    <source>
        <strain evidence="4 5">DP07</strain>
    </source>
</reference>
<evidence type="ECO:0000259" key="3">
    <source>
        <dbReference type="Pfam" id="PF13577"/>
    </source>
</evidence>
<name>A0A845M1Q2_9RHOB</name>
<organism evidence="4 5">
    <name type="scientific">Maritimibacter harenae</name>
    <dbReference type="NCBI Taxonomy" id="2606218"/>
    <lineage>
        <taxon>Bacteria</taxon>
        <taxon>Pseudomonadati</taxon>
        <taxon>Pseudomonadota</taxon>
        <taxon>Alphaproteobacteria</taxon>
        <taxon>Rhodobacterales</taxon>
        <taxon>Roseobacteraceae</taxon>
        <taxon>Maritimibacter</taxon>
    </lineage>
</organism>
<evidence type="ECO:0000256" key="1">
    <source>
        <dbReference type="ARBA" id="ARBA00009570"/>
    </source>
</evidence>